<comment type="function">
    <text evidence="6 7">Catalyzes a reversible aldol reaction between acetaldehyde and D-glyceraldehyde 3-phosphate to generate 2-deoxy-D-ribose 5-phosphate.</text>
</comment>
<comment type="similarity">
    <text evidence="1 7">Belongs to the DeoC/FbaB aldolase family. DeoC type 1 subfamily.</text>
</comment>
<accession>A0A841QXR4</accession>
<comment type="catalytic activity">
    <reaction evidence="5 7">
        <text>2-deoxy-D-ribose 5-phosphate = D-glyceraldehyde 3-phosphate + acetaldehyde</text>
        <dbReference type="Rhea" id="RHEA:12821"/>
        <dbReference type="ChEBI" id="CHEBI:15343"/>
        <dbReference type="ChEBI" id="CHEBI:59776"/>
        <dbReference type="ChEBI" id="CHEBI:62877"/>
        <dbReference type="EC" id="4.1.2.4"/>
    </reaction>
</comment>
<dbReference type="FunFam" id="3.20.20.70:FF:000044">
    <property type="entry name" value="Deoxyribose-phosphate aldolase"/>
    <property type="match status" value="1"/>
</dbReference>
<evidence type="ECO:0000313" key="8">
    <source>
        <dbReference type="EMBL" id="MBB6477394.1"/>
    </source>
</evidence>
<dbReference type="InterPro" id="IPR011343">
    <property type="entry name" value="DeoC"/>
</dbReference>
<dbReference type="Pfam" id="PF01791">
    <property type="entry name" value="DeoC"/>
    <property type="match status" value="1"/>
</dbReference>
<protein>
    <recommendedName>
        <fullName evidence="7">Deoxyribose-phosphate aldolase</fullName>
        <shortName evidence="7">DERA</shortName>
        <ecNumber evidence="7">4.1.2.4</ecNumber>
    </recommendedName>
    <alternativeName>
        <fullName evidence="7">2-deoxy-D-ribose 5-phosphate aldolase</fullName>
    </alternativeName>
    <alternativeName>
        <fullName evidence="7">Phosphodeoxyriboaldolase</fullName>
        <shortName evidence="7">Deoxyriboaldolase</shortName>
    </alternativeName>
</protein>
<dbReference type="InterPro" id="IPR028581">
    <property type="entry name" value="DeoC_typeI"/>
</dbReference>
<evidence type="ECO:0000256" key="7">
    <source>
        <dbReference type="HAMAP-Rule" id="MF_00114"/>
    </source>
</evidence>
<dbReference type="SUPFAM" id="SSF51569">
    <property type="entry name" value="Aldolase"/>
    <property type="match status" value="1"/>
</dbReference>
<reference evidence="8 9" key="1">
    <citation type="submission" date="2020-08" db="EMBL/GenBank/DDBJ databases">
        <title>Genomic Encyclopedia of Type Strains, Phase IV (KMG-IV): sequencing the most valuable type-strain genomes for metagenomic binning, comparative biology and taxonomic classification.</title>
        <authorList>
            <person name="Goeker M."/>
        </authorList>
    </citation>
    <scope>NUCLEOTIDE SEQUENCE [LARGE SCALE GENOMIC DNA]</scope>
    <source>
        <strain evidence="8 9">DSM 21255</strain>
    </source>
</reference>
<dbReference type="GO" id="GO:0004139">
    <property type="term" value="F:deoxyribose-phosphate aldolase activity"/>
    <property type="evidence" value="ECO:0007669"/>
    <property type="project" value="UniProtKB-UniRule"/>
</dbReference>
<dbReference type="Gene3D" id="3.20.20.70">
    <property type="entry name" value="Aldolase class I"/>
    <property type="match status" value="1"/>
</dbReference>
<dbReference type="EMBL" id="JACHHI010000002">
    <property type="protein sequence ID" value="MBB6477394.1"/>
    <property type="molecule type" value="Genomic_DNA"/>
</dbReference>
<dbReference type="GO" id="GO:0016052">
    <property type="term" value="P:carbohydrate catabolic process"/>
    <property type="evidence" value="ECO:0007669"/>
    <property type="project" value="TreeGrafter"/>
</dbReference>
<evidence type="ECO:0000256" key="4">
    <source>
        <dbReference type="ARBA" id="ARBA00023270"/>
    </source>
</evidence>
<dbReference type="UniPathway" id="UPA00002">
    <property type="reaction ID" value="UER00468"/>
</dbReference>
<dbReference type="PANTHER" id="PTHR10889">
    <property type="entry name" value="DEOXYRIBOSE-PHOSPHATE ALDOLASE"/>
    <property type="match status" value="1"/>
</dbReference>
<evidence type="ECO:0000256" key="1">
    <source>
        <dbReference type="ARBA" id="ARBA00010936"/>
    </source>
</evidence>
<dbReference type="NCBIfam" id="TIGR00126">
    <property type="entry name" value="deoC"/>
    <property type="match status" value="1"/>
</dbReference>
<dbReference type="Proteomes" id="UP000591941">
    <property type="component" value="Unassembled WGS sequence"/>
</dbReference>
<evidence type="ECO:0000256" key="3">
    <source>
        <dbReference type="ARBA" id="ARBA00023239"/>
    </source>
</evidence>
<dbReference type="GeneID" id="93485702"/>
<feature type="active site" description="Proton donor/acceptor" evidence="7">
    <location>
        <position position="179"/>
    </location>
</feature>
<dbReference type="OrthoDB" id="9778711at2"/>
<gene>
    <name evidence="7" type="primary">deoC</name>
    <name evidence="8" type="ORF">HNR45_000424</name>
</gene>
<evidence type="ECO:0000256" key="2">
    <source>
        <dbReference type="ARBA" id="ARBA00022490"/>
    </source>
</evidence>
<organism evidence="8 9">
    <name type="scientific">Negativicoccus succinicivorans</name>
    <dbReference type="NCBI Taxonomy" id="620903"/>
    <lineage>
        <taxon>Bacteria</taxon>
        <taxon>Bacillati</taxon>
        <taxon>Bacillota</taxon>
        <taxon>Negativicutes</taxon>
        <taxon>Veillonellales</taxon>
        <taxon>Veillonellaceae</taxon>
        <taxon>Negativicoccus</taxon>
    </lineage>
</organism>
<evidence type="ECO:0000313" key="9">
    <source>
        <dbReference type="Proteomes" id="UP000591941"/>
    </source>
</evidence>
<comment type="pathway">
    <text evidence="7">Carbohydrate degradation; 2-deoxy-D-ribose 1-phosphate degradation; D-glyceraldehyde 3-phosphate and acetaldehyde from 2-deoxy-alpha-D-ribose 1-phosphate: step 2/2.</text>
</comment>
<dbReference type="GO" id="GO:0005737">
    <property type="term" value="C:cytoplasm"/>
    <property type="evidence" value="ECO:0007669"/>
    <property type="project" value="UniProtKB-SubCell"/>
</dbReference>
<dbReference type="PANTHER" id="PTHR10889:SF1">
    <property type="entry name" value="DEOXYRIBOSE-PHOSPHATE ALDOLASE"/>
    <property type="match status" value="1"/>
</dbReference>
<dbReference type="GO" id="GO:0006018">
    <property type="term" value="P:2-deoxyribose 1-phosphate catabolic process"/>
    <property type="evidence" value="ECO:0007669"/>
    <property type="project" value="UniProtKB-UniRule"/>
</dbReference>
<keyword evidence="9" id="KW-1185">Reference proteome</keyword>
<dbReference type="CDD" id="cd00959">
    <property type="entry name" value="DeoC"/>
    <property type="match status" value="1"/>
</dbReference>
<dbReference type="GO" id="GO:0009264">
    <property type="term" value="P:deoxyribonucleotide catabolic process"/>
    <property type="evidence" value="ECO:0007669"/>
    <property type="project" value="UniProtKB-UniRule"/>
</dbReference>
<name>A0A841QXR4_9FIRM</name>
<feature type="active site" description="Proton donor/acceptor" evidence="7">
    <location>
        <position position="88"/>
    </location>
</feature>
<dbReference type="AlphaFoldDB" id="A0A841QXR4"/>
<evidence type="ECO:0000256" key="6">
    <source>
        <dbReference type="ARBA" id="ARBA00056337"/>
    </source>
</evidence>
<proteinExistence type="inferred from homology"/>
<dbReference type="InterPro" id="IPR013785">
    <property type="entry name" value="Aldolase_TIM"/>
</dbReference>
<evidence type="ECO:0000256" key="5">
    <source>
        <dbReference type="ARBA" id="ARBA00048791"/>
    </source>
</evidence>
<keyword evidence="4 7" id="KW-0704">Schiff base</keyword>
<keyword evidence="3 7" id="KW-0456">Lyase</keyword>
<dbReference type="EC" id="4.1.2.4" evidence="7"/>
<keyword evidence="2 7" id="KW-0963">Cytoplasm</keyword>
<dbReference type="PIRSF" id="PIRSF001357">
    <property type="entry name" value="DeoC"/>
    <property type="match status" value="1"/>
</dbReference>
<dbReference type="SMART" id="SM01133">
    <property type="entry name" value="DeoC"/>
    <property type="match status" value="1"/>
</dbReference>
<dbReference type="RefSeq" id="WP_159823145.1">
    <property type="nucleotide sequence ID" value="NZ_CABWNB010000003.1"/>
</dbReference>
<feature type="active site" description="Schiff-base intermediate with acetaldehyde" evidence="7">
    <location>
        <position position="150"/>
    </location>
</feature>
<comment type="subcellular location">
    <subcellularLocation>
        <location evidence="7">Cytoplasm</location>
    </subcellularLocation>
</comment>
<dbReference type="InterPro" id="IPR002915">
    <property type="entry name" value="DeoC/FbaB/LacD_aldolase"/>
</dbReference>
<dbReference type="HAMAP" id="MF_00114">
    <property type="entry name" value="DeoC_type1"/>
    <property type="match status" value="1"/>
</dbReference>
<comment type="caution">
    <text evidence="8">The sequence shown here is derived from an EMBL/GenBank/DDBJ whole genome shotgun (WGS) entry which is preliminary data.</text>
</comment>
<sequence>MIASYIDHTLLAPDASARAIETLCEEAKTYHFATVCVAPYRVRQAAQALAGSGVGVTTVVGFPHGANGGPMKAAEASWALAQGATEIDMVQNIGAVKDGAWDMVAKEIRQVRAAIGDVTLKVILETALLTPTEIVNACKLAQEVGADFVKTSTGFAGAGATVANVKLMRDTVGPHFGVKAAGGIRDFATARAMLDAGANRLGVSAGVAIARAENAESK</sequence>